<proteinExistence type="predicted"/>
<reference evidence="3 4" key="1">
    <citation type="submission" date="2022-10" db="EMBL/GenBank/DDBJ databases">
        <title>paucibacter sp. hw8 Genome sequencing.</title>
        <authorList>
            <person name="Park S."/>
        </authorList>
    </citation>
    <scope>NUCLEOTIDE SEQUENCE [LARGE SCALE GENOMIC DNA]</scope>
    <source>
        <strain evidence="4">hw8</strain>
    </source>
</reference>
<organism evidence="3 4">
    <name type="scientific">Roseateles koreensis</name>
    <dbReference type="NCBI Taxonomy" id="2987526"/>
    <lineage>
        <taxon>Bacteria</taxon>
        <taxon>Pseudomonadati</taxon>
        <taxon>Pseudomonadota</taxon>
        <taxon>Betaproteobacteria</taxon>
        <taxon>Burkholderiales</taxon>
        <taxon>Sphaerotilaceae</taxon>
        <taxon>Roseateles</taxon>
    </lineage>
</organism>
<dbReference type="GO" id="GO:0016301">
    <property type="term" value="F:kinase activity"/>
    <property type="evidence" value="ECO:0007669"/>
    <property type="project" value="UniProtKB-KW"/>
</dbReference>
<keyword evidence="3" id="KW-0808">Transferase</keyword>
<feature type="domain" description="Signal transduction histidine kinase internal region" evidence="2">
    <location>
        <begin position="189"/>
        <end position="267"/>
    </location>
</feature>
<evidence type="ECO:0000313" key="4">
    <source>
        <dbReference type="Proteomes" id="UP001219862"/>
    </source>
</evidence>
<dbReference type="PANTHER" id="PTHR34220:SF7">
    <property type="entry name" value="SENSOR HISTIDINE KINASE YPDA"/>
    <property type="match status" value="1"/>
</dbReference>
<feature type="transmembrane region" description="Helical" evidence="1">
    <location>
        <begin position="88"/>
        <end position="112"/>
    </location>
</feature>
<evidence type="ECO:0000259" key="2">
    <source>
        <dbReference type="Pfam" id="PF06580"/>
    </source>
</evidence>
<protein>
    <submittedName>
        <fullName evidence="3">Sensor histidine kinase</fullName>
    </submittedName>
</protein>
<dbReference type="EMBL" id="JAQQXS010000003">
    <property type="protein sequence ID" value="MDC8784368.1"/>
    <property type="molecule type" value="Genomic_DNA"/>
</dbReference>
<name>A0ABT5KN64_9BURK</name>
<keyword evidence="1" id="KW-0812">Transmembrane</keyword>
<dbReference type="InterPro" id="IPR036890">
    <property type="entry name" value="HATPase_C_sf"/>
</dbReference>
<dbReference type="SUPFAM" id="SSF55874">
    <property type="entry name" value="ATPase domain of HSP90 chaperone/DNA topoisomerase II/histidine kinase"/>
    <property type="match status" value="1"/>
</dbReference>
<dbReference type="InterPro" id="IPR050640">
    <property type="entry name" value="Bact_2-comp_sensor_kinase"/>
</dbReference>
<comment type="caution">
    <text evidence="3">The sequence shown here is derived from an EMBL/GenBank/DDBJ whole genome shotgun (WGS) entry which is preliminary data.</text>
</comment>
<feature type="transmembrane region" description="Helical" evidence="1">
    <location>
        <begin position="62"/>
        <end position="82"/>
    </location>
</feature>
<evidence type="ECO:0000256" key="1">
    <source>
        <dbReference type="SAM" id="Phobius"/>
    </source>
</evidence>
<sequence>MSDKKSMPDESDWPDSISLTQILGQDTLGDSPAPAVSGSAAENTVLPLFDPQRAFDVCHVGLVLRAVLGVQGLLALGLALAARDLAQWAEWMASATVVTMSAVLLWLLVVCGARRILAAWAEHWQWLALMALGAVSALLGWGLLNIASIEPSTRFRLASVGLAGATMAALLLTWLKLRERAQRPAAALAQLVELQSRIRPHFLFNTLNSAIALVRHDPAKAEDLLEDLSELFRVALADASTSVTLAEEIELARRYLHIEQTRFGERLRIRWDLDPQANLARVPPLILQPLVENAVRHGVEPNEGGGAIEVRTRKRGAEVEICVLNSVGLAAKTSGHGLALRNVRQRLRLMHDVSARFELGSAPGRFTVRIVLPS</sequence>
<feature type="transmembrane region" description="Helical" evidence="1">
    <location>
        <begin position="155"/>
        <end position="175"/>
    </location>
</feature>
<gene>
    <name evidence="3" type="ORF">PRZ01_04075</name>
</gene>
<accession>A0ABT5KN64</accession>
<dbReference type="InterPro" id="IPR010559">
    <property type="entry name" value="Sig_transdc_His_kin_internal"/>
</dbReference>
<keyword evidence="4" id="KW-1185">Reference proteome</keyword>
<evidence type="ECO:0000313" key="3">
    <source>
        <dbReference type="EMBL" id="MDC8784368.1"/>
    </source>
</evidence>
<dbReference type="Gene3D" id="3.30.565.10">
    <property type="entry name" value="Histidine kinase-like ATPase, C-terminal domain"/>
    <property type="match status" value="1"/>
</dbReference>
<keyword evidence="1" id="KW-0472">Membrane</keyword>
<dbReference type="RefSeq" id="WP_273595486.1">
    <property type="nucleotide sequence ID" value="NZ_JAQQXS010000003.1"/>
</dbReference>
<feature type="transmembrane region" description="Helical" evidence="1">
    <location>
        <begin position="124"/>
        <end position="143"/>
    </location>
</feature>
<dbReference type="Pfam" id="PF06580">
    <property type="entry name" value="His_kinase"/>
    <property type="match status" value="1"/>
</dbReference>
<dbReference type="Proteomes" id="UP001219862">
    <property type="component" value="Unassembled WGS sequence"/>
</dbReference>
<dbReference type="PANTHER" id="PTHR34220">
    <property type="entry name" value="SENSOR HISTIDINE KINASE YPDA"/>
    <property type="match status" value="1"/>
</dbReference>
<keyword evidence="1" id="KW-1133">Transmembrane helix</keyword>
<keyword evidence="3" id="KW-0418">Kinase</keyword>